<protein>
    <submittedName>
        <fullName evidence="13">TM2 domain-containing protein 3-like isoform X1</fullName>
    </submittedName>
</protein>
<dbReference type="GeneID" id="110988691"/>
<evidence type="ECO:0000256" key="9">
    <source>
        <dbReference type="SAM" id="Phobius"/>
    </source>
</evidence>
<evidence type="ECO:0000256" key="4">
    <source>
        <dbReference type="ARBA" id="ARBA00022729"/>
    </source>
</evidence>
<evidence type="ECO:0000256" key="5">
    <source>
        <dbReference type="ARBA" id="ARBA00022989"/>
    </source>
</evidence>
<gene>
    <name evidence="13" type="primary">LOC110988691</name>
</gene>
<comment type="similarity">
    <text evidence="2">Belongs to the TM2 family.</text>
</comment>
<feature type="transmembrane region" description="Helical" evidence="9">
    <location>
        <begin position="236"/>
        <end position="258"/>
    </location>
</feature>
<dbReference type="AlphaFoldDB" id="A0A8B7ZX82"/>
<keyword evidence="5 9" id="KW-1133">Transmembrane helix</keyword>
<dbReference type="OrthoDB" id="10257855at2759"/>
<feature type="domain" description="TM2" evidence="11">
    <location>
        <begin position="203"/>
        <end position="251"/>
    </location>
</feature>
<evidence type="ECO:0000256" key="7">
    <source>
        <dbReference type="ARBA" id="ARBA00023180"/>
    </source>
</evidence>
<sequence length="267" mass="29475">MAATSSWLRYCSFLILISCAIKVCGQGETTTKFDIPTPQQTESNPPASTKESIANMTTASNESSPSQEADLTTAQPTTQAVSSTAMPSYLAVCPSLVNCTNLSVECLDCQLNSSCVYGREYNVTCSPKPDLNCTGDQVFMKRFRCRYCYQSDASEHTCTHNTNCRVNSNPPTMVRVNCSINDDVLCLGQRKFYRRNRCNWTSGYRWTTALTFSITLGGFGADRFYLGYWRQGLGKLFSFGGLGVWTLVDVVLIAVGYVGPEDGSYYI</sequence>
<keyword evidence="7" id="KW-0325">Glycoprotein</keyword>
<feature type="chain" id="PRO_5033981497" evidence="10">
    <location>
        <begin position="26"/>
        <end position="267"/>
    </location>
</feature>
<dbReference type="GO" id="GO:0016020">
    <property type="term" value="C:membrane"/>
    <property type="evidence" value="ECO:0007669"/>
    <property type="project" value="UniProtKB-SubCell"/>
</dbReference>
<keyword evidence="12" id="KW-1185">Reference proteome</keyword>
<keyword evidence="6 9" id="KW-0472">Membrane</keyword>
<dbReference type="CTD" id="80213"/>
<evidence type="ECO:0000256" key="10">
    <source>
        <dbReference type="SAM" id="SignalP"/>
    </source>
</evidence>
<accession>A0A8B7ZX82</accession>
<organism evidence="12 13">
    <name type="scientific">Acanthaster planci</name>
    <name type="common">Crown-of-thorns starfish</name>
    <dbReference type="NCBI Taxonomy" id="133434"/>
    <lineage>
        <taxon>Eukaryota</taxon>
        <taxon>Metazoa</taxon>
        <taxon>Echinodermata</taxon>
        <taxon>Eleutherozoa</taxon>
        <taxon>Asterozoa</taxon>
        <taxon>Asteroidea</taxon>
        <taxon>Valvatacea</taxon>
        <taxon>Valvatida</taxon>
        <taxon>Acanthasteridae</taxon>
        <taxon>Acanthaster</taxon>
    </lineage>
</organism>
<evidence type="ECO:0000256" key="2">
    <source>
        <dbReference type="ARBA" id="ARBA00008284"/>
    </source>
</evidence>
<keyword evidence="4 10" id="KW-0732">Signal</keyword>
<evidence type="ECO:0000256" key="3">
    <source>
        <dbReference type="ARBA" id="ARBA00022692"/>
    </source>
</evidence>
<comment type="subcellular location">
    <subcellularLocation>
        <location evidence="1">Membrane</location>
        <topology evidence="1">Multi-pass membrane protein</topology>
    </subcellularLocation>
</comment>
<dbReference type="KEGG" id="aplc:110988691"/>
<evidence type="ECO:0000256" key="8">
    <source>
        <dbReference type="SAM" id="MobiDB-lite"/>
    </source>
</evidence>
<dbReference type="RefSeq" id="XP_022108151.1">
    <property type="nucleotide sequence ID" value="XM_022252459.1"/>
</dbReference>
<dbReference type="InterPro" id="IPR007829">
    <property type="entry name" value="TM2"/>
</dbReference>
<dbReference type="PANTHER" id="PTHR21016">
    <property type="entry name" value="BETA-AMYLOID BINDING PROTEIN-RELATED"/>
    <property type="match status" value="1"/>
</dbReference>
<reference evidence="13" key="1">
    <citation type="submission" date="2025-08" db="UniProtKB">
        <authorList>
            <consortium name="RefSeq"/>
        </authorList>
    </citation>
    <scope>IDENTIFICATION</scope>
</reference>
<evidence type="ECO:0000259" key="11">
    <source>
        <dbReference type="Pfam" id="PF05154"/>
    </source>
</evidence>
<dbReference type="Proteomes" id="UP000694845">
    <property type="component" value="Unplaced"/>
</dbReference>
<feature type="signal peptide" evidence="10">
    <location>
        <begin position="1"/>
        <end position="25"/>
    </location>
</feature>
<evidence type="ECO:0000313" key="13">
    <source>
        <dbReference type="RefSeq" id="XP_022108151.1"/>
    </source>
</evidence>
<evidence type="ECO:0000256" key="1">
    <source>
        <dbReference type="ARBA" id="ARBA00004141"/>
    </source>
</evidence>
<dbReference type="Pfam" id="PF05154">
    <property type="entry name" value="TM2"/>
    <property type="match status" value="1"/>
</dbReference>
<name>A0A8B7ZX82_ACAPL</name>
<feature type="region of interest" description="Disordered" evidence="8">
    <location>
        <begin position="56"/>
        <end position="78"/>
    </location>
</feature>
<keyword evidence="3 9" id="KW-0812">Transmembrane</keyword>
<dbReference type="InterPro" id="IPR050932">
    <property type="entry name" value="TM2D1-3-like"/>
</dbReference>
<proteinExistence type="inferred from homology"/>
<feature type="transmembrane region" description="Helical" evidence="9">
    <location>
        <begin position="204"/>
        <end position="224"/>
    </location>
</feature>
<evidence type="ECO:0000256" key="6">
    <source>
        <dbReference type="ARBA" id="ARBA00023136"/>
    </source>
</evidence>
<dbReference type="PANTHER" id="PTHR21016:SF7">
    <property type="entry name" value="TM2 DOMAIN-CONTAINING PROTEIN 3"/>
    <property type="match status" value="1"/>
</dbReference>
<evidence type="ECO:0000313" key="12">
    <source>
        <dbReference type="Proteomes" id="UP000694845"/>
    </source>
</evidence>